<sequence>MLLHMLNDHRLGLHVPTFDPNSELLTIAGVTFSTCDLARRERKKRLPAVNGIVFLVDCADHTKLAKSKTELDALMTDETIGKVPILILGNKIDKPEAVSEERLRKIFGLCGQTTGKGVVPVSELKTRALEVFVCSVMERRGYVILKGIIRLSDKCYTKAAVAADAGTCSEIGRDILKRKGSAVDAAIAALLCTVLDFDAAKLPHEFIYVDEAGFNLAKTKCQGCNLVGQRAVVNVPGQRGGNITLCAAISVQGVLRHHATLGPYNTGHIIAFLDALHAVVQDRPEQSRFVVIWDNVSFHSGPRLVQQP</sequence>
<keyword evidence="18" id="KW-1185">Reference proteome</keyword>
<evidence type="ECO:0000256" key="6">
    <source>
        <dbReference type="ARBA" id="ARBA00022448"/>
    </source>
</evidence>
<dbReference type="STRING" id="84645.A0A498L9L1"/>
<evidence type="ECO:0000256" key="11">
    <source>
        <dbReference type="ARBA" id="ARBA00023034"/>
    </source>
</evidence>
<evidence type="ECO:0000256" key="10">
    <source>
        <dbReference type="ARBA" id="ARBA00022927"/>
    </source>
</evidence>
<dbReference type="SUPFAM" id="SSF52540">
    <property type="entry name" value="P-loop containing nucleoside triphosphate hydrolases"/>
    <property type="match status" value="1"/>
</dbReference>
<dbReference type="GO" id="GO:0005525">
    <property type="term" value="F:GTP binding"/>
    <property type="evidence" value="ECO:0007669"/>
    <property type="project" value="UniProtKB-KW"/>
</dbReference>
<feature type="binding site" evidence="14">
    <location>
        <position position="136"/>
    </location>
    <ligand>
        <name>GTP</name>
        <dbReference type="ChEBI" id="CHEBI:37565"/>
    </ligand>
</feature>
<dbReference type="GO" id="GO:0006886">
    <property type="term" value="P:intracellular protein transport"/>
    <property type="evidence" value="ECO:0007669"/>
    <property type="project" value="InterPro"/>
</dbReference>
<dbReference type="PRINTS" id="PR00328">
    <property type="entry name" value="SAR1GTPBP"/>
</dbReference>
<evidence type="ECO:0000256" key="14">
    <source>
        <dbReference type="PIRSR" id="PIRSR606687-2"/>
    </source>
</evidence>
<feature type="domain" description="Tc1-like transposase DDE" evidence="16">
    <location>
        <begin position="206"/>
        <end position="303"/>
    </location>
</feature>
<feature type="binding site" evidence="14">
    <location>
        <position position="91"/>
    </location>
    <ligand>
        <name>GTP</name>
        <dbReference type="ChEBI" id="CHEBI:37565"/>
    </ligand>
</feature>
<comment type="similarity">
    <text evidence="4">Belongs to the small GTPase superfamily. SAR1 family.</text>
</comment>
<dbReference type="PANTHER" id="PTHR45684">
    <property type="entry name" value="RE74312P"/>
    <property type="match status" value="1"/>
</dbReference>
<dbReference type="InterPro" id="IPR036397">
    <property type="entry name" value="RNaseH_sf"/>
</dbReference>
<dbReference type="Gene3D" id="3.30.420.10">
    <property type="entry name" value="Ribonuclease H-like superfamily/Ribonuclease H"/>
    <property type="match status" value="1"/>
</dbReference>
<evidence type="ECO:0000256" key="1">
    <source>
        <dbReference type="ARBA" id="ARBA00004240"/>
    </source>
</evidence>
<dbReference type="GO" id="GO:0005783">
    <property type="term" value="C:endoplasmic reticulum"/>
    <property type="evidence" value="ECO:0007669"/>
    <property type="project" value="UniProtKB-SubCell"/>
</dbReference>
<dbReference type="GO" id="GO:0005765">
    <property type="term" value="C:lysosomal membrane"/>
    <property type="evidence" value="ECO:0007669"/>
    <property type="project" value="UniProtKB-SubCell"/>
</dbReference>
<evidence type="ECO:0000256" key="12">
    <source>
        <dbReference type="ARBA" id="ARBA00023134"/>
    </source>
</evidence>
<keyword evidence="11" id="KW-0333">Golgi apparatus</keyword>
<dbReference type="Pfam" id="PF13358">
    <property type="entry name" value="DDE_3"/>
    <property type="match status" value="1"/>
</dbReference>
<dbReference type="PROSITE" id="PS51422">
    <property type="entry name" value="SAR1"/>
    <property type="match status" value="1"/>
</dbReference>
<dbReference type="InterPro" id="IPR006689">
    <property type="entry name" value="Small_GTPase_ARF/SAR"/>
</dbReference>
<evidence type="ECO:0000256" key="15">
    <source>
        <dbReference type="PIRSR" id="PIRSR606689-1"/>
    </source>
</evidence>
<dbReference type="Gene3D" id="3.40.50.300">
    <property type="entry name" value="P-loop containing nucleotide triphosphate hydrolases"/>
    <property type="match status" value="1"/>
</dbReference>
<proteinExistence type="inferred from homology"/>
<feature type="binding site" evidence="14">
    <location>
        <position position="90"/>
    </location>
    <ligand>
        <name>GTP</name>
        <dbReference type="ChEBI" id="CHEBI:37565"/>
    </ligand>
</feature>
<evidence type="ECO:0000313" key="17">
    <source>
        <dbReference type="EMBL" id="RXN03124.1"/>
    </source>
</evidence>
<keyword evidence="10" id="KW-0653">Protein transport</keyword>
<feature type="binding site" evidence="15">
    <location>
        <begin position="90"/>
        <end position="93"/>
    </location>
    <ligand>
        <name>GTP</name>
        <dbReference type="ChEBI" id="CHEBI:37565"/>
    </ligand>
</feature>
<evidence type="ECO:0000259" key="16">
    <source>
        <dbReference type="Pfam" id="PF13358"/>
    </source>
</evidence>
<dbReference type="AlphaFoldDB" id="A0A498L9L1"/>
<dbReference type="GO" id="GO:0016192">
    <property type="term" value="P:vesicle-mediated transport"/>
    <property type="evidence" value="ECO:0007669"/>
    <property type="project" value="UniProtKB-KW"/>
</dbReference>
<dbReference type="Proteomes" id="UP000290572">
    <property type="component" value="Unassembled WGS sequence"/>
</dbReference>
<comment type="caution">
    <text evidence="17">The sequence shown here is derived from an EMBL/GenBank/DDBJ whole genome shotgun (WGS) entry which is preliminary data.</text>
</comment>
<gene>
    <name evidence="17" type="ORF">ROHU_034710</name>
</gene>
<dbReference type="EMBL" id="QBIY01013490">
    <property type="protein sequence ID" value="RXN03124.1"/>
    <property type="molecule type" value="Genomic_DNA"/>
</dbReference>
<evidence type="ECO:0000256" key="2">
    <source>
        <dbReference type="ARBA" id="ARBA00004555"/>
    </source>
</evidence>
<dbReference type="Pfam" id="PF00025">
    <property type="entry name" value="Arf"/>
    <property type="match status" value="1"/>
</dbReference>
<organism evidence="17 18">
    <name type="scientific">Labeo rohita</name>
    <name type="common">Indian major carp</name>
    <name type="synonym">Cyprinus rohita</name>
    <dbReference type="NCBI Taxonomy" id="84645"/>
    <lineage>
        <taxon>Eukaryota</taxon>
        <taxon>Metazoa</taxon>
        <taxon>Chordata</taxon>
        <taxon>Craniata</taxon>
        <taxon>Vertebrata</taxon>
        <taxon>Euteleostomi</taxon>
        <taxon>Actinopterygii</taxon>
        <taxon>Neopterygii</taxon>
        <taxon>Teleostei</taxon>
        <taxon>Ostariophysi</taxon>
        <taxon>Cypriniformes</taxon>
        <taxon>Cyprinidae</taxon>
        <taxon>Labeoninae</taxon>
        <taxon>Labeonini</taxon>
        <taxon>Labeo</taxon>
    </lineage>
</organism>
<keyword evidence="6" id="KW-0813">Transport</keyword>
<dbReference type="SMART" id="SM00178">
    <property type="entry name" value="SAR"/>
    <property type="match status" value="1"/>
</dbReference>
<evidence type="ECO:0000256" key="9">
    <source>
        <dbReference type="ARBA" id="ARBA00022892"/>
    </source>
</evidence>
<keyword evidence="12 15" id="KW-0342">GTP-binding</keyword>
<evidence type="ECO:0000256" key="4">
    <source>
        <dbReference type="ARBA" id="ARBA00007507"/>
    </source>
</evidence>
<dbReference type="InterPro" id="IPR038717">
    <property type="entry name" value="Tc1-like_DDE_dom"/>
</dbReference>
<name>A0A498L9L1_LABRO</name>
<protein>
    <recommendedName>
        <fullName evidence="5">small monomeric GTPase</fullName>
        <ecNumber evidence="5">3.6.5.2</ecNumber>
    </recommendedName>
</protein>
<comment type="catalytic activity">
    <reaction evidence="13">
        <text>GTP + H2O = GDP + phosphate + H(+)</text>
        <dbReference type="Rhea" id="RHEA:19669"/>
        <dbReference type="ChEBI" id="CHEBI:15377"/>
        <dbReference type="ChEBI" id="CHEBI:15378"/>
        <dbReference type="ChEBI" id="CHEBI:37565"/>
        <dbReference type="ChEBI" id="CHEBI:43474"/>
        <dbReference type="ChEBI" id="CHEBI:58189"/>
        <dbReference type="EC" id="3.6.5.2"/>
    </reaction>
    <physiologicalReaction direction="left-to-right" evidence="13">
        <dbReference type="Rhea" id="RHEA:19670"/>
    </physiologicalReaction>
</comment>
<evidence type="ECO:0000256" key="3">
    <source>
        <dbReference type="ARBA" id="ARBA00004656"/>
    </source>
</evidence>
<dbReference type="InterPro" id="IPR006687">
    <property type="entry name" value="Small_GTPase_SAR1"/>
</dbReference>
<dbReference type="EC" id="3.6.5.2" evidence="5"/>
<keyword evidence="7 14" id="KW-0547">Nucleotide-binding</keyword>
<evidence type="ECO:0000256" key="13">
    <source>
        <dbReference type="ARBA" id="ARBA00047660"/>
    </source>
</evidence>
<dbReference type="InterPro" id="IPR029055">
    <property type="entry name" value="Ntn_hydrolases_N"/>
</dbReference>
<dbReference type="SUPFAM" id="SSF56235">
    <property type="entry name" value="N-terminal nucleophile aminohydrolases (Ntn hydrolases)"/>
    <property type="match status" value="1"/>
</dbReference>
<dbReference type="InterPro" id="IPR027417">
    <property type="entry name" value="P-loop_NTPase"/>
</dbReference>
<dbReference type="GO" id="GO:0003925">
    <property type="term" value="F:G protein activity"/>
    <property type="evidence" value="ECO:0007669"/>
    <property type="project" value="UniProtKB-EC"/>
</dbReference>
<comment type="subcellular location">
    <subcellularLocation>
        <location evidence="1">Endoplasmic reticulum</location>
    </subcellularLocation>
    <subcellularLocation>
        <location evidence="2">Golgi apparatus</location>
    </subcellularLocation>
    <subcellularLocation>
        <location evidence="3">Lysosome membrane</location>
    </subcellularLocation>
</comment>
<keyword evidence="9" id="KW-0931">ER-Golgi transport</keyword>
<evidence type="ECO:0000256" key="5">
    <source>
        <dbReference type="ARBA" id="ARBA00011984"/>
    </source>
</evidence>
<evidence type="ECO:0000256" key="8">
    <source>
        <dbReference type="ARBA" id="ARBA00022824"/>
    </source>
</evidence>
<dbReference type="GO" id="GO:0003676">
    <property type="term" value="F:nucleic acid binding"/>
    <property type="evidence" value="ECO:0007669"/>
    <property type="project" value="InterPro"/>
</dbReference>
<accession>A0A498L9L1</accession>
<keyword evidence="8" id="KW-0256">Endoplasmic reticulum</keyword>
<feature type="binding site" evidence="14">
    <location>
        <position position="93"/>
    </location>
    <ligand>
        <name>GTP</name>
        <dbReference type="ChEBI" id="CHEBI:37565"/>
    </ligand>
</feature>
<evidence type="ECO:0000313" key="18">
    <source>
        <dbReference type="Proteomes" id="UP000290572"/>
    </source>
</evidence>
<evidence type="ECO:0000256" key="7">
    <source>
        <dbReference type="ARBA" id="ARBA00022741"/>
    </source>
</evidence>
<reference evidence="17 18" key="1">
    <citation type="submission" date="2018-03" db="EMBL/GenBank/DDBJ databases">
        <title>Draft genome sequence of Rohu Carp (Labeo rohita).</title>
        <authorList>
            <person name="Das P."/>
            <person name="Kushwaha B."/>
            <person name="Joshi C.G."/>
            <person name="Kumar D."/>
            <person name="Nagpure N.S."/>
            <person name="Sahoo L."/>
            <person name="Das S.P."/>
            <person name="Bit A."/>
            <person name="Patnaik S."/>
            <person name="Meher P.K."/>
            <person name="Jayasankar P."/>
            <person name="Koringa P.G."/>
            <person name="Patel N.V."/>
            <person name="Hinsu A.T."/>
            <person name="Kumar R."/>
            <person name="Pandey M."/>
            <person name="Agarwal S."/>
            <person name="Srivastava S."/>
            <person name="Singh M."/>
            <person name="Iquebal M.A."/>
            <person name="Jaiswal S."/>
            <person name="Angadi U.B."/>
            <person name="Kumar N."/>
            <person name="Raza M."/>
            <person name="Shah T.M."/>
            <person name="Rai A."/>
            <person name="Jena J.K."/>
        </authorList>
    </citation>
    <scope>NUCLEOTIDE SEQUENCE [LARGE SCALE GENOMIC DNA]</scope>
    <source>
        <strain evidence="17">DASCIFA01</strain>
        <tissue evidence="17">Testis</tissue>
    </source>
</reference>
<dbReference type="GO" id="GO:0005794">
    <property type="term" value="C:Golgi apparatus"/>
    <property type="evidence" value="ECO:0007669"/>
    <property type="project" value="UniProtKB-SubCell"/>
</dbReference>